<dbReference type="InterPro" id="IPR036638">
    <property type="entry name" value="HLH_DNA-bd_sf"/>
</dbReference>
<dbReference type="Pfam" id="PF09388">
    <property type="entry name" value="SpoOE-like"/>
    <property type="match status" value="1"/>
</dbReference>
<evidence type="ECO:0000313" key="2">
    <source>
        <dbReference type="EMBL" id="AFM43508.1"/>
    </source>
</evidence>
<dbReference type="InterPro" id="IPR018540">
    <property type="entry name" value="Spo0E-like"/>
</dbReference>
<dbReference type="KEGG" id="dai:Desaci_4674"/>
<dbReference type="GO" id="GO:0043937">
    <property type="term" value="P:regulation of sporulation"/>
    <property type="evidence" value="ECO:0007669"/>
    <property type="project" value="InterPro"/>
</dbReference>
<protein>
    <submittedName>
        <fullName evidence="2">Spo0E like sporulation regulatory protein</fullName>
    </submittedName>
</protein>
<dbReference type="GO" id="GO:0046983">
    <property type="term" value="F:protein dimerization activity"/>
    <property type="evidence" value="ECO:0007669"/>
    <property type="project" value="InterPro"/>
</dbReference>
<dbReference type="EMBL" id="CP003639">
    <property type="protein sequence ID" value="AFM43508.1"/>
    <property type="molecule type" value="Genomic_DNA"/>
</dbReference>
<reference evidence="2 3" key="1">
    <citation type="journal article" date="2012" name="J. Bacteriol.">
        <title>Complete genome sequences of Desulfosporosinus orientis DSM765T, Desulfosporosinus youngiae DSM17734T, Desulfosporosinus meridiei DSM13257T, and Desulfosporosinus acidiphilus DSM22704T.</title>
        <authorList>
            <person name="Pester M."/>
            <person name="Brambilla E."/>
            <person name="Alazard D."/>
            <person name="Rattei T."/>
            <person name="Weinmaier T."/>
            <person name="Han J."/>
            <person name="Lucas S."/>
            <person name="Lapidus A."/>
            <person name="Cheng J.F."/>
            <person name="Goodwin L."/>
            <person name="Pitluck S."/>
            <person name="Peters L."/>
            <person name="Ovchinnikova G."/>
            <person name="Teshima H."/>
            <person name="Detter J.C."/>
            <person name="Han C.S."/>
            <person name="Tapia R."/>
            <person name="Land M.L."/>
            <person name="Hauser L."/>
            <person name="Kyrpides N.C."/>
            <person name="Ivanova N.N."/>
            <person name="Pagani I."/>
            <person name="Huntmann M."/>
            <person name="Wei C.L."/>
            <person name="Davenport K.W."/>
            <person name="Daligault H."/>
            <person name="Chain P.S."/>
            <person name="Chen A."/>
            <person name="Mavromatis K."/>
            <person name="Markowitz V."/>
            <person name="Szeto E."/>
            <person name="Mikhailova N."/>
            <person name="Pati A."/>
            <person name="Wagner M."/>
            <person name="Woyke T."/>
            <person name="Ollivier B."/>
            <person name="Klenk H.P."/>
            <person name="Spring S."/>
            <person name="Loy A."/>
        </authorList>
    </citation>
    <scope>NUCLEOTIDE SEQUENCE [LARGE SCALE GENOMIC DNA]</scope>
    <source>
        <strain evidence="3">DSM 22704 / JCM 16185 / SJ4</strain>
    </source>
</reference>
<evidence type="ECO:0000313" key="3">
    <source>
        <dbReference type="Proteomes" id="UP000002892"/>
    </source>
</evidence>
<keyword evidence="3" id="KW-1185">Reference proteome</keyword>
<proteinExistence type="predicted"/>
<dbReference type="InterPro" id="IPR037208">
    <property type="entry name" value="Spo0E-like_sf"/>
</dbReference>
<gene>
    <name evidence="2" type="ordered locus">Desaci_4674</name>
</gene>
<dbReference type="Gene3D" id="4.10.280.10">
    <property type="entry name" value="Helix-loop-helix DNA-binding domain"/>
    <property type="match status" value="1"/>
</dbReference>
<evidence type="ECO:0000256" key="1">
    <source>
        <dbReference type="SAM" id="MobiDB-lite"/>
    </source>
</evidence>
<name>I4DCI4_DESAJ</name>
<dbReference type="Proteomes" id="UP000002892">
    <property type="component" value="Chromosome"/>
</dbReference>
<sequence>MSLIEDARRKLNDSAESRSLTDPEIVTMSQCLDRLLNEYYLMQDLRSLAS</sequence>
<feature type="region of interest" description="Disordered" evidence="1">
    <location>
        <begin position="1"/>
        <end position="21"/>
    </location>
</feature>
<dbReference type="RefSeq" id="WP_014829488.1">
    <property type="nucleotide sequence ID" value="NC_018068.1"/>
</dbReference>
<organism evidence="2 3">
    <name type="scientific">Desulfosporosinus acidiphilus (strain DSM 22704 / JCM 16185 / SJ4)</name>
    <dbReference type="NCBI Taxonomy" id="646529"/>
    <lineage>
        <taxon>Bacteria</taxon>
        <taxon>Bacillati</taxon>
        <taxon>Bacillota</taxon>
        <taxon>Clostridia</taxon>
        <taxon>Eubacteriales</taxon>
        <taxon>Desulfitobacteriaceae</taxon>
        <taxon>Desulfosporosinus</taxon>
    </lineage>
</organism>
<dbReference type="HOGENOM" id="CLU_189149_1_2_9"/>
<dbReference type="AlphaFoldDB" id="I4DCI4"/>
<accession>I4DCI4</accession>
<dbReference type="SUPFAM" id="SSF140500">
    <property type="entry name" value="BAS1536-like"/>
    <property type="match status" value="1"/>
</dbReference>